<dbReference type="SUPFAM" id="SSF53335">
    <property type="entry name" value="S-adenosyl-L-methionine-dependent methyltransferases"/>
    <property type="match status" value="1"/>
</dbReference>
<keyword evidence="1 5" id="KW-0489">Methyltransferase</keyword>
<accession>A0A942EC28</accession>
<protein>
    <submittedName>
        <fullName evidence="5">Class I SAM-dependent methyltransferase</fullName>
    </submittedName>
</protein>
<name>A0A942EC28_9HYPH</name>
<evidence type="ECO:0000256" key="3">
    <source>
        <dbReference type="ARBA" id="ARBA00022691"/>
    </source>
</evidence>
<proteinExistence type="predicted"/>
<dbReference type="GO" id="GO:0032259">
    <property type="term" value="P:methylation"/>
    <property type="evidence" value="ECO:0007669"/>
    <property type="project" value="UniProtKB-KW"/>
</dbReference>
<comment type="caution">
    <text evidence="5">The sequence shown here is derived from an EMBL/GenBank/DDBJ whole genome shotgun (WGS) entry which is preliminary data.</text>
</comment>
<dbReference type="PANTHER" id="PTHR43464">
    <property type="entry name" value="METHYLTRANSFERASE"/>
    <property type="match status" value="1"/>
</dbReference>
<evidence type="ECO:0000256" key="2">
    <source>
        <dbReference type="ARBA" id="ARBA00022679"/>
    </source>
</evidence>
<evidence type="ECO:0000313" key="6">
    <source>
        <dbReference type="Proteomes" id="UP000678281"/>
    </source>
</evidence>
<reference evidence="5" key="1">
    <citation type="submission" date="2021-04" db="EMBL/GenBank/DDBJ databases">
        <title>Devosia litorisediminis sp. nov., isolated from a sand dune.</title>
        <authorList>
            <person name="Park S."/>
            <person name="Yoon J.-H."/>
        </authorList>
    </citation>
    <scope>NUCLEOTIDE SEQUENCE</scope>
    <source>
        <strain evidence="5">BSSL-BM10</strain>
    </source>
</reference>
<evidence type="ECO:0000256" key="1">
    <source>
        <dbReference type="ARBA" id="ARBA00022603"/>
    </source>
</evidence>
<dbReference type="GO" id="GO:0008168">
    <property type="term" value="F:methyltransferase activity"/>
    <property type="evidence" value="ECO:0007669"/>
    <property type="project" value="UniProtKB-KW"/>
</dbReference>
<keyword evidence="2" id="KW-0808">Transferase</keyword>
<keyword evidence="3" id="KW-0949">S-adenosyl-L-methionine</keyword>
<dbReference type="Proteomes" id="UP000678281">
    <property type="component" value="Unassembled WGS sequence"/>
</dbReference>
<dbReference type="EMBL" id="JAGXTP010000001">
    <property type="protein sequence ID" value="MBS3849477.1"/>
    <property type="molecule type" value="Genomic_DNA"/>
</dbReference>
<dbReference type="AlphaFoldDB" id="A0A942EC28"/>
<dbReference type="Pfam" id="PF13649">
    <property type="entry name" value="Methyltransf_25"/>
    <property type="match status" value="1"/>
</dbReference>
<organism evidence="5 6">
    <name type="scientific">Devosia litorisediminis</name>
    <dbReference type="NCBI Taxonomy" id="2829817"/>
    <lineage>
        <taxon>Bacteria</taxon>
        <taxon>Pseudomonadati</taxon>
        <taxon>Pseudomonadota</taxon>
        <taxon>Alphaproteobacteria</taxon>
        <taxon>Hyphomicrobiales</taxon>
        <taxon>Devosiaceae</taxon>
        <taxon>Devosia</taxon>
    </lineage>
</organism>
<dbReference type="PANTHER" id="PTHR43464:SF19">
    <property type="entry name" value="UBIQUINONE BIOSYNTHESIS O-METHYLTRANSFERASE, MITOCHONDRIAL"/>
    <property type="match status" value="1"/>
</dbReference>
<dbReference type="Gene3D" id="2.20.130.10">
    <property type="entry name" value="CAC2371-like domains"/>
    <property type="match status" value="1"/>
</dbReference>
<keyword evidence="6" id="KW-1185">Reference proteome</keyword>
<feature type="domain" description="Methyltransferase" evidence="4">
    <location>
        <begin position="36"/>
        <end position="129"/>
    </location>
</feature>
<dbReference type="CDD" id="cd02440">
    <property type="entry name" value="AdoMet_MTases"/>
    <property type="match status" value="1"/>
</dbReference>
<dbReference type="InterPro" id="IPR029063">
    <property type="entry name" value="SAM-dependent_MTases_sf"/>
</dbReference>
<evidence type="ECO:0000259" key="4">
    <source>
        <dbReference type="Pfam" id="PF13649"/>
    </source>
</evidence>
<dbReference type="Gene3D" id="3.40.50.150">
    <property type="entry name" value="Vaccinia Virus protein VP39"/>
    <property type="match status" value="1"/>
</dbReference>
<gene>
    <name evidence="5" type="ORF">KD146_12285</name>
</gene>
<dbReference type="InterPro" id="IPR041698">
    <property type="entry name" value="Methyltransf_25"/>
</dbReference>
<sequence length="241" mass="26185">MHYESPVLARLYDQDSGWSADRDFYLERAGNTPKRILDLGCGTGLLCDAYAARGHSVTGVDPAAAMLAVARNKPNGAQIEWVQATAEQFCSEKRFDLIIMTGHAFQALADEAAVQQTLAVIRTHLAPGGEVVFESRNPAIDWVARWGGETVLQVDGQSVTEAHRNIRLDGAYIHFDTHYTLADTAMVSYNTLLFLTREAIAGQLAQAGLVLNTVMGDWDGTAFDALLSPEMVFVANLPSQG</sequence>
<evidence type="ECO:0000313" key="5">
    <source>
        <dbReference type="EMBL" id="MBS3849477.1"/>
    </source>
</evidence>